<reference evidence="1 2" key="1">
    <citation type="submission" date="2021-05" db="EMBL/GenBank/DDBJ databases">
        <title>Complete genome of Nocardioides aquaticus KCTC 9944T isolated from meromictic and hypersaline Ekho Lake, Antarctica.</title>
        <authorList>
            <person name="Hwang K."/>
            <person name="Kim K.M."/>
            <person name="Choe H."/>
        </authorList>
    </citation>
    <scope>NUCLEOTIDE SEQUENCE [LARGE SCALE GENOMIC DNA]</scope>
    <source>
        <strain evidence="1 2">KCTC 9944</strain>
    </source>
</reference>
<dbReference type="RefSeq" id="WP_214057418.1">
    <property type="nucleotide sequence ID" value="NZ_CP075371.1"/>
</dbReference>
<proteinExistence type="predicted"/>
<dbReference type="Proteomes" id="UP000679307">
    <property type="component" value="Chromosome"/>
</dbReference>
<accession>A0ABX8EC36</accession>
<evidence type="ECO:0000313" key="1">
    <source>
        <dbReference type="EMBL" id="QVT77741.1"/>
    </source>
</evidence>
<gene>
    <name evidence="1" type="ORF">ENKNEFLB_00107</name>
</gene>
<sequence>MPTEELLRVAVLLLADALPGAPVTRPATVPPTRTSRLRRAAGGGYRVAGDPWLADRVREELRRRGRPPGGRRPRVLVLGGSVPDLLARTWAHRVLHEGAPAWPDWVAARAGGALPPGADVAGQADAWASRVGAARVVVVTDPAALGRLTGVRRLDPGTALGPWGARGPGGDAVELARRVRVALAVVAPPHEHATLLRERFLPALAAEAARPASSALVTGPLPRVPAEHAEWAARRAVRQRRRVLRAGYAVAGDVDDLLPGRPGVVPDRPGRDVPDPERVLGIAVSLLAQGLVPDHGSDHGGQQA</sequence>
<organism evidence="1 2">
    <name type="scientific">Nocardioides aquaticus</name>
    <dbReference type="NCBI Taxonomy" id="160826"/>
    <lineage>
        <taxon>Bacteria</taxon>
        <taxon>Bacillati</taxon>
        <taxon>Actinomycetota</taxon>
        <taxon>Actinomycetes</taxon>
        <taxon>Propionibacteriales</taxon>
        <taxon>Nocardioidaceae</taxon>
        <taxon>Nocardioides</taxon>
    </lineage>
</organism>
<protein>
    <submittedName>
        <fullName evidence="1">Uncharacterized protein</fullName>
    </submittedName>
</protein>
<keyword evidence="2" id="KW-1185">Reference proteome</keyword>
<evidence type="ECO:0000313" key="2">
    <source>
        <dbReference type="Proteomes" id="UP000679307"/>
    </source>
</evidence>
<dbReference type="EMBL" id="CP075371">
    <property type="protein sequence ID" value="QVT77741.1"/>
    <property type="molecule type" value="Genomic_DNA"/>
</dbReference>
<name>A0ABX8EC36_9ACTN</name>